<sequence>MRNRREVFSNRLMQCLPFLLGLLAFFQLSALADNHKVTGVDNAILTSQILTQVSNVHPVVGEQVVLRFELLVNGFFNGGTKFELPSLSTARLSRASSFAINGSKQLAGITYSSQLWEVYLYPEQRGLIELPSVRFDIKFMDNASQKPKTLSLLSEPKVFYAYMPADIPNNESYIVAEQVSIDDQWSEPKQSYQIGDVIEREITISVVNLPAMNIPRLKVAAPKGVKLVAQEAKLRDKHNRGESIAIVSQTYRYIIHGGGEYVLGGEKLNWWQPEVGLHQLQYPTYNIAVTGSAVNSKWLLATSVLVLAIAGLMLLHKYRTLKFPQRAQLTQALLVRDWRGFINLLYQRGDKVSAPAQIKPHINDKQPVTDELINKHLAISRLFEHCFGPRSAEERDDIEAQPADELSLKKLFRYVVK</sequence>
<name>B8CJR6_SHEPW</name>
<dbReference type="InterPro" id="IPR025738">
    <property type="entry name" value="BatD"/>
</dbReference>
<evidence type="ECO:0000313" key="3">
    <source>
        <dbReference type="EMBL" id="ACJ28163.1"/>
    </source>
</evidence>
<keyword evidence="1" id="KW-0812">Transmembrane</keyword>
<keyword evidence="2" id="KW-0732">Signal</keyword>
<dbReference type="RefSeq" id="WP_020911541.1">
    <property type="nucleotide sequence ID" value="NC_011566.1"/>
</dbReference>
<dbReference type="EMBL" id="CP000472">
    <property type="protein sequence ID" value="ACJ28163.1"/>
    <property type="molecule type" value="Genomic_DNA"/>
</dbReference>
<dbReference type="HOGENOM" id="CLU_658713_0_0_6"/>
<dbReference type="AlphaFoldDB" id="B8CJR6"/>
<evidence type="ECO:0000256" key="2">
    <source>
        <dbReference type="SAM" id="SignalP"/>
    </source>
</evidence>
<gene>
    <name evidence="3" type="ordered locus">swp_1376</name>
</gene>
<accession>B8CJR6</accession>
<dbReference type="PANTHER" id="PTHR40940:SF1">
    <property type="entry name" value="PROTEIN BATD"/>
    <property type="match status" value="1"/>
</dbReference>
<dbReference type="KEGG" id="swp:swp_1376"/>
<keyword evidence="1" id="KW-0472">Membrane</keyword>
<evidence type="ECO:0000256" key="1">
    <source>
        <dbReference type="SAM" id="Phobius"/>
    </source>
</evidence>
<feature type="transmembrane region" description="Helical" evidence="1">
    <location>
        <begin position="298"/>
        <end position="316"/>
    </location>
</feature>
<evidence type="ECO:0000313" key="4">
    <source>
        <dbReference type="Proteomes" id="UP000000753"/>
    </source>
</evidence>
<keyword evidence="1" id="KW-1133">Transmembrane helix</keyword>
<evidence type="ECO:0008006" key="5">
    <source>
        <dbReference type="Google" id="ProtNLM"/>
    </source>
</evidence>
<dbReference type="eggNOG" id="ENOG5032YI9">
    <property type="taxonomic scope" value="Bacteria"/>
</dbReference>
<organism evidence="3 4">
    <name type="scientific">Shewanella piezotolerans (strain WP3 / JCM 13877)</name>
    <dbReference type="NCBI Taxonomy" id="225849"/>
    <lineage>
        <taxon>Bacteria</taxon>
        <taxon>Pseudomonadati</taxon>
        <taxon>Pseudomonadota</taxon>
        <taxon>Gammaproteobacteria</taxon>
        <taxon>Alteromonadales</taxon>
        <taxon>Shewanellaceae</taxon>
        <taxon>Shewanella</taxon>
    </lineage>
</organism>
<feature type="signal peptide" evidence="2">
    <location>
        <begin position="1"/>
        <end position="32"/>
    </location>
</feature>
<dbReference type="OrthoDB" id="6400136at2"/>
<dbReference type="Proteomes" id="UP000000753">
    <property type="component" value="Chromosome"/>
</dbReference>
<reference evidence="3 4" key="1">
    <citation type="journal article" date="2008" name="PLoS ONE">
        <title>Environmental adaptation: genomic analysis of the piezotolerant and psychrotolerant deep-sea iron reducing bacterium Shewanella piezotolerans WP3.</title>
        <authorList>
            <person name="Wang F."/>
            <person name="Wang J."/>
            <person name="Jian H."/>
            <person name="Zhang B."/>
            <person name="Li S."/>
            <person name="Wang F."/>
            <person name="Zeng X."/>
            <person name="Gao L."/>
            <person name="Bartlett D.H."/>
            <person name="Yu J."/>
            <person name="Hu S."/>
            <person name="Xiao X."/>
        </authorList>
    </citation>
    <scope>NUCLEOTIDE SEQUENCE [LARGE SCALE GENOMIC DNA]</scope>
    <source>
        <strain evidence="4">WP3 / JCM 13877</strain>
    </source>
</reference>
<proteinExistence type="predicted"/>
<keyword evidence="4" id="KW-1185">Reference proteome</keyword>
<dbReference type="PANTHER" id="PTHR40940">
    <property type="entry name" value="PROTEIN BATD-RELATED"/>
    <property type="match status" value="1"/>
</dbReference>
<dbReference type="STRING" id="225849.swp_1376"/>
<protein>
    <recommendedName>
        <fullName evidence="5">BatD</fullName>
    </recommendedName>
</protein>
<feature type="chain" id="PRO_5002866675" description="BatD" evidence="2">
    <location>
        <begin position="33"/>
        <end position="417"/>
    </location>
</feature>